<name>A0ABP1RJT5_9HEXA</name>
<comment type="caution">
    <text evidence="2">The sequence shown here is derived from an EMBL/GenBank/DDBJ whole genome shotgun (WGS) entry which is preliminary data.</text>
</comment>
<evidence type="ECO:0000256" key="1">
    <source>
        <dbReference type="SAM" id="Phobius"/>
    </source>
</evidence>
<organism evidence="2 3">
    <name type="scientific">Orchesella dallaii</name>
    <dbReference type="NCBI Taxonomy" id="48710"/>
    <lineage>
        <taxon>Eukaryota</taxon>
        <taxon>Metazoa</taxon>
        <taxon>Ecdysozoa</taxon>
        <taxon>Arthropoda</taxon>
        <taxon>Hexapoda</taxon>
        <taxon>Collembola</taxon>
        <taxon>Entomobryomorpha</taxon>
        <taxon>Entomobryoidea</taxon>
        <taxon>Orchesellidae</taxon>
        <taxon>Orchesellinae</taxon>
        <taxon>Orchesella</taxon>
    </lineage>
</organism>
<evidence type="ECO:0000313" key="3">
    <source>
        <dbReference type="Proteomes" id="UP001642540"/>
    </source>
</evidence>
<dbReference type="EMBL" id="CAXLJM020000076">
    <property type="protein sequence ID" value="CAL8129259.1"/>
    <property type="molecule type" value="Genomic_DNA"/>
</dbReference>
<evidence type="ECO:0000313" key="2">
    <source>
        <dbReference type="EMBL" id="CAL8129259.1"/>
    </source>
</evidence>
<sequence>MKKEAKLLLRALRLNERLSSAYNSPHVLYWGLDPKTNTECWQLRSRLSKLFIISMFPVVLVCGTCIYLLLANRSFSDFPNKIPFVHLFFFFLIAIFGSMCIAINTLLIMSEDQFPKALNKLHEYSNFIMLRIPTPMHNTFLQRFKSNLPGLIAILAVSFCGIITTIFFPMAVYLKIDPFI</sequence>
<feature type="transmembrane region" description="Helical" evidence="1">
    <location>
        <begin position="82"/>
        <end position="107"/>
    </location>
</feature>
<dbReference type="Proteomes" id="UP001642540">
    <property type="component" value="Unassembled WGS sequence"/>
</dbReference>
<keyword evidence="1" id="KW-0472">Membrane</keyword>
<proteinExistence type="predicted"/>
<feature type="transmembrane region" description="Helical" evidence="1">
    <location>
        <begin position="50"/>
        <end position="70"/>
    </location>
</feature>
<keyword evidence="1" id="KW-0812">Transmembrane</keyword>
<keyword evidence="1" id="KW-1133">Transmembrane helix</keyword>
<protein>
    <submittedName>
        <fullName evidence="2">Uncharacterized protein</fullName>
    </submittedName>
</protein>
<accession>A0ABP1RJT5</accession>
<reference evidence="2 3" key="1">
    <citation type="submission" date="2024-08" db="EMBL/GenBank/DDBJ databases">
        <authorList>
            <person name="Cucini C."/>
            <person name="Frati F."/>
        </authorList>
    </citation>
    <scope>NUCLEOTIDE SEQUENCE [LARGE SCALE GENOMIC DNA]</scope>
</reference>
<gene>
    <name evidence="2" type="ORF">ODALV1_LOCUS23020</name>
</gene>
<feature type="transmembrane region" description="Helical" evidence="1">
    <location>
        <begin position="151"/>
        <end position="174"/>
    </location>
</feature>
<keyword evidence="3" id="KW-1185">Reference proteome</keyword>